<proteinExistence type="predicted"/>
<organism evidence="3 4">
    <name type="scientific">Exidia glandulosa HHB12029</name>
    <dbReference type="NCBI Taxonomy" id="1314781"/>
    <lineage>
        <taxon>Eukaryota</taxon>
        <taxon>Fungi</taxon>
        <taxon>Dikarya</taxon>
        <taxon>Basidiomycota</taxon>
        <taxon>Agaricomycotina</taxon>
        <taxon>Agaricomycetes</taxon>
        <taxon>Auriculariales</taxon>
        <taxon>Exidiaceae</taxon>
        <taxon>Exidia</taxon>
    </lineage>
</organism>
<dbReference type="CDD" id="cd22191">
    <property type="entry name" value="DPBB_RlpA_EXP_N-like"/>
    <property type="match status" value="1"/>
</dbReference>
<keyword evidence="4" id="KW-1185">Reference proteome</keyword>
<dbReference type="InterPro" id="IPR009009">
    <property type="entry name" value="RlpA-like_DPBB"/>
</dbReference>
<reference evidence="3 4" key="1">
    <citation type="journal article" date="2016" name="Mol. Biol. Evol.">
        <title>Comparative Genomics of Early-Diverging Mushroom-Forming Fungi Provides Insights into the Origins of Lignocellulose Decay Capabilities.</title>
        <authorList>
            <person name="Nagy L.G."/>
            <person name="Riley R."/>
            <person name="Tritt A."/>
            <person name="Adam C."/>
            <person name="Daum C."/>
            <person name="Floudas D."/>
            <person name="Sun H."/>
            <person name="Yadav J.S."/>
            <person name="Pangilinan J."/>
            <person name="Larsson K.H."/>
            <person name="Matsuura K."/>
            <person name="Barry K."/>
            <person name="Labutti K."/>
            <person name="Kuo R."/>
            <person name="Ohm R.A."/>
            <person name="Bhattacharya S.S."/>
            <person name="Shirouzu T."/>
            <person name="Yoshinaga Y."/>
            <person name="Martin F.M."/>
            <person name="Grigoriev I.V."/>
            <person name="Hibbett D.S."/>
        </authorList>
    </citation>
    <scope>NUCLEOTIDE SEQUENCE [LARGE SCALE GENOMIC DNA]</scope>
    <source>
        <strain evidence="3 4">HHB12029</strain>
    </source>
</reference>
<dbReference type="Pfam" id="PF03330">
    <property type="entry name" value="DPBB_1"/>
    <property type="match status" value="1"/>
</dbReference>
<dbReference type="EMBL" id="KV426007">
    <property type="protein sequence ID" value="KZV92489.1"/>
    <property type="molecule type" value="Genomic_DNA"/>
</dbReference>
<dbReference type="STRING" id="1314781.A0A166AJH6"/>
<dbReference type="Proteomes" id="UP000077266">
    <property type="component" value="Unassembled WGS sequence"/>
</dbReference>
<gene>
    <name evidence="3" type="ORF">EXIGLDRAFT_647165</name>
</gene>
<evidence type="ECO:0000256" key="1">
    <source>
        <dbReference type="ARBA" id="ARBA00022729"/>
    </source>
</evidence>
<dbReference type="OrthoDB" id="623670at2759"/>
<keyword evidence="1" id="KW-0732">Signal</keyword>
<dbReference type="PANTHER" id="PTHR31836:SF28">
    <property type="entry name" value="SRCR DOMAIN-CONTAINING PROTEIN-RELATED"/>
    <property type="match status" value="1"/>
</dbReference>
<sequence length="104" mass="10860">MTGDGTFFDTGLGACGKTTSDSDLIVAVSQDLYDTFPGAGANPNLNPICGKKIQAHYQGKSVTVTVVDRCVGCACGSLDFSPAAFEKLADFSVGRLQGVTWNYV</sequence>
<feature type="domain" description="RlpA-like protein double-psi beta-barrel" evidence="2">
    <location>
        <begin position="40"/>
        <end position="95"/>
    </location>
</feature>
<dbReference type="InterPro" id="IPR051477">
    <property type="entry name" value="Expansin_CellWall"/>
</dbReference>
<evidence type="ECO:0000259" key="2">
    <source>
        <dbReference type="Pfam" id="PF03330"/>
    </source>
</evidence>
<name>A0A166AJH6_EXIGL</name>
<dbReference type="AlphaFoldDB" id="A0A166AJH6"/>
<protein>
    <submittedName>
        <fullName evidence="3">Barwin-like endoglucanase</fullName>
    </submittedName>
</protein>
<evidence type="ECO:0000313" key="4">
    <source>
        <dbReference type="Proteomes" id="UP000077266"/>
    </source>
</evidence>
<accession>A0A166AJH6</accession>
<dbReference type="PANTHER" id="PTHR31836">
    <property type="match status" value="1"/>
</dbReference>
<dbReference type="InterPro" id="IPR036908">
    <property type="entry name" value="RlpA-like_sf"/>
</dbReference>
<dbReference type="Gene3D" id="2.40.40.10">
    <property type="entry name" value="RlpA-like domain"/>
    <property type="match status" value="1"/>
</dbReference>
<dbReference type="InParanoid" id="A0A166AJH6"/>
<dbReference type="SUPFAM" id="SSF50685">
    <property type="entry name" value="Barwin-like endoglucanases"/>
    <property type="match status" value="1"/>
</dbReference>
<evidence type="ECO:0000313" key="3">
    <source>
        <dbReference type="EMBL" id="KZV92489.1"/>
    </source>
</evidence>